<name>C4FB72_9ACTN</name>
<protein>
    <submittedName>
        <fullName evidence="2">Uncharacterized protein</fullName>
    </submittedName>
</protein>
<feature type="region of interest" description="Disordered" evidence="1">
    <location>
        <begin position="147"/>
        <end position="167"/>
    </location>
</feature>
<evidence type="ECO:0000313" key="3">
    <source>
        <dbReference type="Proteomes" id="UP000003295"/>
    </source>
</evidence>
<accession>C4FB72</accession>
<dbReference type="AlphaFoldDB" id="C4FB72"/>
<gene>
    <name evidence="2" type="ORF">COLINT_03324</name>
</gene>
<dbReference type="STRING" id="521003.COLINT_03324"/>
<sequence length="167" mass="18616">MAADESRRPFLCEVQLREMQTGCAARRIWPGLGLLVGLSCGMIWVGCNEVEVFRIKNRLCRVDAYEAAQKAQVARWSKTCLLDESQYEYEKPHPLAGRWPHWPPFAAGPHPLQAPLDNARALPRASVPLAGFAGKRCAFPQLRTPNGVRTHARKTKTRGAYGSSRSC</sequence>
<proteinExistence type="predicted"/>
<comment type="caution">
    <text evidence="2">The sequence shown here is derived from an EMBL/GenBank/DDBJ whole genome shotgun (WGS) entry which is preliminary data.</text>
</comment>
<reference evidence="2 3" key="1">
    <citation type="submission" date="2009-04" db="EMBL/GenBank/DDBJ databases">
        <authorList>
            <person name="Weinstock G."/>
            <person name="Sodergren E."/>
            <person name="Clifton S."/>
            <person name="Fulton L."/>
            <person name="Fulton B."/>
            <person name="Courtney L."/>
            <person name="Fronick C."/>
            <person name="Harrison M."/>
            <person name="Strong C."/>
            <person name="Farmer C."/>
            <person name="Delahaunty K."/>
            <person name="Markovic C."/>
            <person name="Hall O."/>
            <person name="Minx P."/>
            <person name="Tomlinson C."/>
            <person name="Mitreva M."/>
            <person name="Nelson J."/>
            <person name="Hou S."/>
            <person name="Wollam A."/>
            <person name="Pepin K.H."/>
            <person name="Johnson M."/>
            <person name="Bhonagiri V."/>
            <person name="Nash W.E."/>
            <person name="Warren W."/>
            <person name="Chinwalla A."/>
            <person name="Mardis E.R."/>
            <person name="Wilson R.K."/>
        </authorList>
    </citation>
    <scope>NUCLEOTIDE SEQUENCE [LARGE SCALE GENOMIC DNA]</scope>
    <source>
        <strain evidence="2 3">DSM 13280</strain>
    </source>
</reference>
<evidence type="ECO:0000256" key="1">
    <source>
        <dbReference type="SAM" id="MobiDB-lite"/>
    </source>
</evidence>
<dbReference type="EMBL" id="ABXH02000031">
    <property type="protein sequence ID" value="EEP43917.1"/>
    <property type="molecule type" value="Genomic_DNA"/>
</dbReference>
<dbReference type="Proteomes" id="UP000003295">
    <property type="component" value="Unassembled WGS sequence"/>
</dbReference>
<organism evidence="2 3">
    <name type="scientific">Collinsella intestinalis DSM 13280</name>
    <dbReference type="NCBI Taxonomy" id="521003"/>
    <lineage>
        <taxon>Bacteria</taxon>
        <taxon>Bacillati</taxon>
        <taxon>Actinomycetota</taxon>
        <taxon>Coriobacteriia</taxon>
        <taxon>Coriobacteriales</taxon>
        <taxon>Coriobacteriaceae</taxon>
        <taxon>Collinsella</taxon>
    </lineage>
</organism>
<evidence type="ECO:0000313" key="2">
    <source>
        <dbReference type="EMBL" id="EEP43917.1"/>
    </source>
</evidence>
<dbReference type="HOGENOM" id="CLU_1591721_0_0_11"/>